<dbReference type="KEGG" id="vg:55007051"/>
<name>A0A3G2KEX9_9CAUD</name>
<organism evidence="1 2">
    <name type="scientific">Arthrobacter phage Coral</name>
    <dbReference type="NCBI Taxonomy" id="2419951"/>
    <lineage>
        <taxon>Viruses</taxon>
        <taxon>Duplodnaviria</taxon>
        <taxon>Heunggongvirae</taxon>
        <taxon>Uroviricota</taxon>
        <taxon>Caudoviricetes</taxon>
        <taxon>Coralvirus</taxon>
        <taxon>Coralvirus coral</taxon>
    </lineage>
</organism>
<sequence length="72" mass="7945">MMGKRERKKAAMGAAVCRFMDKRFGVEVVVVDSVDDPRGIVVLRTDGALLTVEQGRALELYLRGYRVFGGPS</sequence>
<protein>
    <submittedName>
        <fullName evidence="1">Uncharacterized protein</fullName>
    </submittedName>
</protein>
<keyword evidence="2" id="KW-1185">Reference proteome</keyword>
<evidence type="ECO:0000313" key="2">
    <source>
        <dbReference type="Proteomes" id="UP000278552"/>
    </source>
</evidence>
<proteinExistence type="predicted"/>
<reference evidence="1 2" key="1">
    <citation type="submission" date="2018-09" db="EMBL/GenBank/DDBJ databases">
        <authorList>
            <person name="Giglietti G."/>
            <person name="Stoner T.H."/>
            <person name="Garlena R.A."/>
            <person name="Russell D.A."/>
            <person name="Pope W.H."/>
            <person name="Jacobs-Sera D."/>
            <person name="Hatfull G.F."/>
        </authorList>
    </citation>
    <scope>NUCLEOTIDE SEQUENCE [LARGE SCALE GENOMIC DNA]</scope>
</reference>
<dbReference type="GeneID" id="55007051"/>
<dbReference type="EMBL" id="MH834606">
    <property type="protein sequence ID" value="AYN57539.1"/>
    <property type="molecule type" value="Genomic_DNA"/>
</dbReference>
<accession>A0A3G2KEX9</accession>
<evidence type="ECO:0000313" key="1">
    <source>
        <dbReference type="EMBL" id="AYN57539.1"/>
    </source>
</evidence>
<gene>
    <name evidence="1" type="primary">64</name>
    <name evidence="1" type="ORF">PBI_CORAL_64</name>
</gene>
<dbReference type="Proteomes" id="UP000278552">
    <property type="component" value="Segment"/>
</dbReference>
<dbReference type="RefSeq" id="YP_009815821.1">
    <property type="nucleotide sequence ID" value="NC_048099.1"/>
</dbReference>